<keyword evidence="3" id="KW-1185">Reference proteome</keyword>
<dbReference type="PANTHER" id="PTHR42080">
    <property type="entry name" value="SRR1 DOMAIN-CONTAINING PROTEIN"/>
    <property type="match status" value="1"/>
</dbReference>
<dbReference type="Pfam" id="PF07985">
    <property type="entry name" value="SRR1"/>
    <property type="match status" value="1"/>
</dbReference>
<evidence type="ECO:0000313" key="2">
    <source>
        <dbReference type="EMBL" id="KAF2736313.1"/>
    </source>
</evidence>
<dbReference type="OrthoDB" id="5230585at2759"/>
<comment type="caution">
    <text evidence="2">The sequence shown here is derived from an EMBL/GenBank/DDBJ whole genome shotgun (WGS) entry which is preliminary data.</text>
</comment>
<dbReference type="EMBL" id="ML996126">
    <property type="protein sequence ID" value="KAF2736313.1"/>
    <property type="molecule type" value="Genomic_DNA"/>
</dbReference>
<evidence type="ECO:0000259" key="1">
    <source>
        <dbReference type="Pfam" id="PF07985"/>
    </source>
</evidence>
<dbReference type="PANTHER" id="PTHR42080:SF1">
    <property type="entry name" value="SRR1-LIKE DOMAIN-CONTAINING PROTEIN"/>
    <property type="match status" value="1"/>
</dbReference>
<sequence>MSQDQHPRCPVETYLYKAELSRRCLFTEQILNEAKAVHEKLKTGDLKEPGTELDVNNINGTPVKLTVPNYNREEEQLWVRLVDYHEISEHFDHEGNLKAGTKETDLLPFKLETYSKSVHVPEDDCGTPNTGQPWGYWNYKWQSGQVDGKDWRLARQKDDTLARGFTRDLSEQQMKSVVESGAKWLKTRTHLIEVIKEHEEELKDIDQIVCFALGPITQKRARPFVQHLAVMTIQETLIELRGDRAPKVIFQDPLYCDNCERVLERELGFKDPIFTAGFGGFDALLEKNEANKEKTSLVVCIAPSAPVIQVVLDITSSYGGPAAMLCCEIRSEDNVTLSESRYKIADKATFNLLQYAGRCKKSPFGDGQIVAGMTVDEIDEAIVEIAEKAGMENTLLRAIKPLRDAGAGQDLIDKCQDLLSKRVGTKFPDLMAYVKDSGGPS</sequence>
<dbReference type="Proteomes" id="UP000799444">
    <property type="component" value="Unassembled WGS sequence"/>
</dbReference>
<accession>A0A9P4R3T6</accession>
<dbReference type="AlphaFoldDB" id="A0A9P4R3T6"/>
<gene>
    <name evidence="2" type="ORF">EJ04DRAFT_551374</name>
</gene>
<proteinExistence type="predicted"/>
<protein>
    <recommendedName>
        <fullName evidence="1">SRR1-like domain-containing protein</fullName>
    </recommendedName>
</protein>
<reference evidence="2" key="1">
    <citation type="journal article" date="2020" name="Stud. Mycol.">
        <title>101 Dothideomycetes genomes: a test case for predicting lifestyles and emergence of pathogens.</title>
        <authorList>
            <person name="Haridas S."/>
            <person name="Albert R."/>
            <person name="Binder M."/>
            <person name="Bloem J."/>
            <person name="Labutti K."/>
            <person name="Salamov A."/>
            <person name="Andreopoulos B."/>
            <person name="Baker S."/>
            <person name="Barry K."/>
            <person name="Bills G."/>
            <person name="Bluhm B."/>
            <person name="Cannon C."/>
            <person name="Castanera R."/>
            <person name="Culley D."/>
            <person name="Daum C."/>
            <person name="Ezra D."/>
            <person name="Gonzalez J."/>
            <person name="Henrissat B."/>
            <person name="Kuo A."/>
            <person name="Liang C."/>
            <person name="Lipzen A."/>
            <person name="Lutzoni F."/>
            <person name="Magnuson J."/>
            <person name="Mondo S."/>
            <person name="Nolan M."/>
            <person name="Ohm R."/>
            <person name="Pangilinan J."/>
            <person name="Park H.-J."/>
            <person name="Ramirez L."/>
            <person name="Alfaro M."/>
            <person name="Sun H."/>
            <person name="Tritt A."/>
            <person name="Yoshinaga Y."/>
            <person name="Zwiers L.-H."/>
            <person name="Turgeon B."/>
            <person name="Goodwin S."/>
            <person name="Spatafora J."/>
            <person name="Crous P."/>
            <person name="Grigoriev I."/>
        </authorList>
    </citation>
    <scope>NUCLEOTIDE SEQUENCE</scope>
    <source>
        <strain evidence="2">CBS 125425</strain>
    </source>
</reference>
<evidence type="ECO:0000313" key="3">
    <source>
        <dbReference type="Proteomes" id="UP000799444"/>
    </source>
</evidence>
<dbReference type="InterPro" id="IPR012942">
    <property type="entry name" value="SRR1-like"/>
</dbReference>
<name>A0A9P4R3T6_9PLEO</name>
<feature type="domain" description="SRR1-like" evidence="1">
    <location>
        <begin position="192"/>
        <end position="334"/>
    </location>
</feature>
<organism evidence="2 3">
    <name type="scientific">Polyplosphaeria fusca</name>
    <dbReference type="NCBI Taxonomy" id="682080"/>
    <lineage>
        <taxon>Eukaryota</taxon>
        <taxon>Fungi</taxon>
        <taxon>Dikarya</taxon>
        <taxon>Ascomycota</taxon>
        <taxon>Pezizomycotina</taxon>
        <taxon>Dothideomycetes</taxon>
        <taxon>Pleosporomycetidae</taxon>
        <taxon>Pleosporales</taxon>
        <taxon>Tetraplosphaeriaceae</taxon>
        <taxon>Polyplosphaeria</taxon>
    </lineage>
</organism>